<gene>
    <name evidence="1" type="ORF">rCG_60336</name>
</gene>
<reference evidence="2" key="1">
    <citation type="submission" date="2005-09" db="EMBL/GenBank/DDBJ databases">
        <authorList>
            <person name="Mural R.J."/>
            <person name="Li P.W."/>
            <person name="Adams M.D."/>
            <person name="Amanatides P.G."/>
            <person name="Baden-Tillson H."/>
            <person name="Barnstead M."/>
            <person name="Chin S.H."/>
            <person name="Dew I."/>
            <person name="Evans C.A."/>
            <person name="Ferriera S."/>
            <person name="Flanigan M."/>
            <person name="Fosler C."/>
            <person name="Glodek A."/>
            <person name="Gu Z."/>
            <person name="Holt R.A."/>
            <person name="Jennings D."/>
            <person name="Kraft C.L."/>
            <person name="Lu F."/>
            <person name="Nguyen T."/>
            <person name="Nusskern D.R."/>
            <person name="Pfannkoch C.M."/>
            <person name="Sitter C."/>
            <person name="Sutton G.G."/>
            <person name="Venter J.C."/>
            <person name="Wang Z."/>
            <person name="Woodage T."/>
            <person name="Zheng X.H."/>
            <person name="Zhong F."/>
        </authorList>
    </citation>
    <scope>NUCLEOTIDE SEQUENCE [LARGE SCALE GENOMIC DNA]</scope>
    <source>
        <strain>BN</strain>
        <strain evidence="2">Sprague-Dawley</strain>
    </source>
</reference>
<evidence type="ECO:0000313" key="1">
    <source>
        <dbReference type="EMBL" id="EDL78198.1"/>
    </source>
</evidence>
<name>A6KJG0_RAT</name>
<dbReference type="AlphaFoldDB" id="A6KJG0"/>
<dbReference type="Proteomes" id="UP000234681">
    <property type="component" value="Chromosome 5"/>
</dbReference>
<accession>A6KJG0</accession>
<organism evidence="1 2">
    <name type="scientific">Rattus norvegicus</name>
    <name type="common">Rat</name>
    <dbReference type="NCBI Taxonomy" id="10116"/>
    <lineage>
        <taxon>Eukaryota</taxon>
        <taxon>Metazoa</taxon>
        <taxon>Chordata</taxon>
        <taxon>Craniata</taxon>
        <taxon>Vertebrata</taxon>
        <taxon>Euteleostomi</taxon>
        <taxon>Mammalia</taxon>
        <taxon>Eutheria</taxon>
        <taxon>Euarchontoglires</taxon>
        <taxon>Glires</taxon>
        <taxon>Rodentia</taxon>
        <taxon>Myomorpha</taxon>
        <taxon>Muroidea</taxon>
        <taxon>Muridae</taxon>
        <taxon>Murinae</taxon>
        <taxon>Rattus</taxon>
    </lineage>
</organism>
<dbReference type="EMBL" id="CH474056">
    <property type="protein sequence ID" value="EDL78198.1"/>
    <property type="molecule type" value="Genomic_DNA"/>
</dbReference>
<protein>
    <submittedName>
        <fullName evidence="1">RCG60336</fullName>
    </submittedName>
</protein>
<sequence length="26" mass="2597">MPSGVAMKRCSGPWVSGPAALQGLPV</sequence>
<evidence type="ECO:0000313" key="2">
    <source>
        <dbReference type="Proteomes" id="UP000234681"/>
    </source>
</evidence>
<proteinExistence type="predicted"/>